<dbReference type="CDD" id="cd11063">
    <property type="entry name" value="CYP52"/>
    <property type="match status" value="1"/>
</dbReference>
<protein>
    <recommendedName>
        <fullName evidence="15">Cytochrome P450</fullName>
    </recommendedName>
</protein>
<dbReference type="PANTHER" id="PTHR24287">
    <property type="entry name" value="P450, PUTATIVE (EUROFUNG)-RELATED"/>
    <property type="match status" value="1"/>
</dbReference>
<dbReference type="PROSITE" id="PS00086">
    <property type="entry name" value="CYTOCHROME_P450"/>
    <property type="match status" value="1"/>
</dbReference>
<name>A0A642V1S3_9ASCO</name>
<evidence type="ECO:0000313" key="13">
    <source>
        <dbReference type="EMBL" id="KAA8910387.1"/>
    </source>
</evidence>
<evidence type="ECO:0000256" key="7">
    <source>
        <dbReference type="ARBA" id="ARBA00023004"/>
    </source>
</evidence>
<reference evidence="13" key="1">
    <citation type="journal article" date="2019" name="G3 (Bethesda)">
        <title>Genome Assemblies of Two Rare Opportunistic Yeast Pathogens: Diutina rugosa (syn. Candida rugosa) and Trichomonascus ciferrii (syn. Candida ciferrii).</title>
        <authorList>
            <person name="Mixao V."/>
            <person name="Saus E."/>
            <person name="Hansen A.P."/>
            <person name="Lass-Florl C."/>
            <person name="Gabaldon T."/>
        </authorList>
    </citation>
    <scope>NUCLEOTIDE SEQUENCE</scope>
    <source>
        <strain evidence="13">CBS 4856</strain>
    </source>
</reference>
<dbReference type="AlphaFoldDB" id="A0A642V1S3"/>
<dbReference type="Pfam" id="PF00067">
    <property type="entry name" value="p450"/>
    <property type="match status" value="1"/>
</dbReference>
<dbReference type="GO" id="GO:0004497">
    <property type="term" value="F:monooxygenase activity"/>
    <property type="evidence" value="ECO:0007669"/>
    <property type="project" value="UniProtKB-KW"/>
</dbReference>
<comment type="cofactor">
    <cofactor evidence="1 10">
        <name>heme</name>
        <dbReference type="ChEBI" id="CHEBI:30413"/>
    </cofactor>
</comment>
<comment type="similarity">
    <text evidence="3 11">Belongs to the cytochrome P450 family.</text>
</comment>
<keyword evidence="8 11" id="KW-0503">Monooxygenase</keyword>
<keyword evidence="7 10" id="KW-0408">Iron</keyword>
<evidence type="ECO:0000256" key="3">
    <source>
        <dbReference type="ARBA" id="ARBA00010617"/>
    </source>
</evidence>
<evidence type="ECO:0000256" key="6">
    <source>
        <dbReference type="ARBA" id="ARBA00023002"/>
    </source>
</evidence>
<dbReference type="InterPro" id="IPR047146">
    <property type="entry name" value="Cyt_P450_E_CYP52_fungi"/>
</dbReference>
<keyword evidence="12" id="KW-0812">Transmembrane</keyword>
<dbReference type="PRINTS" id="PR00463">
    <property type="entry name" value="EP450I"/>
</dbReference>
<dbReference type="PRINTS" id="PR00385">
    <property type="entry name" value="P450"/>
</dbReference>
<dbReference type="GO" id="GO:0020037">
    <property type="term" value="F:heme binding"/>
    <property type="evidence" value="ECO:0007669"/>
    <property type="project" value="InterPro"/>
</dbReference>
<dbReference type="InterPro" id="IPR036396">
    <property type="entry name" value="Cyt_P450_sf"/>
</dbReference>
<comment type="subcellular location">
    <subcellularLocation>
        <location evidence="2">Membrane</location>
    </subcellularLocation>
</comment>
<proteinExistence type="inferred from homology"/>
<dbReference type="Gene3D" id="1.10.630.10">
    <property type="entry name" value="Cytochrome P450"/>
    <property type="match status" value="1"/>
</dbReference>
<evidence type="ECO:0000256" key="2">
    <source>
        <dbReference type="ARBA" id="ARBA00004370"/>
    </source>
</evidence>
<feature type="binding site" description="axial binding residue" evidence="10">
    <location>
        <position position="469"/>
    </location>
    <ligand>
        <name>heme</name>
        <dbReference type="ChEBI" id="CHEBI:30413"/>
    </ligand>
    <ligandPart>
        <name>Fe</name>
        <dbReference type="ChEBI" id="CHEBI:18248"/>
    </ligandPart>
</feature>
<dbReference type="InterPro" id="IPR017972">
    <property type="entry name" value="Cyt_P450_CS"/>
</dbReference>
<keyword evidence="6 11" id="KW-0560">Oxidoreductase</keyword>
<comment type="caution">
    <text evidence="13">The sequence shown here is derived from an EMBL/GenBank/DDBJ whole genome shotgun (WGS) entry which is preliminary data.</text>
</comment>
<dbReference type="GO" id="GO:0016020">
    <property type="term" value="C:membrane"/>
    <property type="evidence" value="ECO:0007669"/>
    <property type="project" value="UniProtKB-SubCell"/>
</dbReference>
<feature type="transmembrane region" description="Helical" evidence="12">
    <location>
        <begin position="12"/>
        <end position="29"/>
    </location>
</feature>
<accession>A0A642V1S3</accession>
<dbReference type="PANTHER" id="PTHR24287:SF1">
    <property type="entry name" value="P450, PUTATIVE (EUROFUNG)-RELATED"/>
    <property type="match status" value="1"/>
</dbReference>
<keyword evidence="5 10" id="KW-0479">Metal-binding</keyword>
<evidence type="ECO:0000313" key="14">
    <source>
        <dbReference type="Proteomes" id="UP000761534"/>
    </source>
</evidence>
<keyword evidence="9 12" id="KW-0472">Membrane</keyword>
<evidence type="ECO:0000256" key="12">
    <source>
        <dbReference type="SAM" id="Phobius"/>
    </source>
</evidence>
<dbReference type="Proteomes" id="UP000761534">
    <property type="component" value="Unassembled WGS sequence"/>
</dbReference>
<dbReference type="SUPFAM" id="SSF48264">
    <property type="entry name" value="Cytochrome P450"/>
    <property type="match status" value="1"/>
</dbReference>
<evidence type="ECO:0000256" key="10">
    <source>
        <dbReference type="PIRSR" id="PIRSR602401-1"/>
    </source>
</evidence>
<organism evidence="13 14">
    <name type="scientific">Trichomonascus ciferrii</name>
    <dbReference type="NCBI Taxonomy" id="44093"/>
    <lineage>
        <taxon>Eukaryota</taxon>
        <taxon>Fungi</taxon>
        <taxon>Dikarya</taxon>
        <taxon>Ascomycota</taxon>
        <taxon>Saccharomycotina</taxon>
        <taxon>Dipodascomycetes</taxon>
        <taxon>Dipodascales</taxon>
        <taxon>Trichomonascaceae</taxon>
        <taxon>Trichomonascus</taxon>
        <taxon>Trichomonascus ciferrii complex</taxon>
    </lineage>
</organism>
<dbReference type="EMBL" id="SWFS01000317">
    <property type="protein sequence ID" value="KAA8910387.1"/>
    <property type="molecule type" value="Genomic_DNA"/>
</dbReference>
<evidence type="ECO:0000256" key="5">
    <source>
        <dbReference type="ARBA" id="ARBA00022723"/>
    </source>
</evidence>
<keyword evidence="12" id="KW-1133">Transmembrane helix</keyword>
<evidence type="ECO:0008006" key="15">
    <source>
        <dbReference type="Google" id="ProtNLM"/>
    </source>
</evidence>
<dbReference type="InterPro" id="IPR001128">
    <property type="entry name" value="Cyt_P450"/>
</dbReference>
<evidence type="ECO:0000256" key="1">
    <source>
        <dbReference type="ARBA" id="ARBA00001971"/>
    </source>
</evidence>
<dbReference type="GO" id="GO:0016705">
    <property type="term" value="F:oxidoreductase activity, acting on paired donors, with incorporation or reduction of molecular oxygen"/>
    <property type="evidence" value="ECO:0007669"/>
    <property type="project" value="InterPro"/>
</dbReference>
<dbReference type="GO" id="GO:0005506">
    <property type="term" value="F:iron ion binding"/>
    <property type="evidence" value="ECO:0007669"/>
    <property type="project" value="InterPro"/>
</dbReference>
<dbReference type="VEuPathDB" id="FungiDB:TRICI_004185"/>
<evidence type="ECO:0000256" key="11">
    <source>
        <dbReference type="RuleBase" id="RU000461"/>
    </source>
</evidence>
<sequence>MLLDIVSNLQTYKYFLYFLVAIPLVLWAKEKYKVIRYHRKCRQYGVAPVKIDNDGLLGFSRLFAKLDDAKNHRTMEGFEDDIKRMGRTYNMKSVMGDVIVTTQPENAKFILSTNHNDFSLGIRSDQLASFIGNGIFTQNGHNWKHSRSILKPQFARSQITDTRFFEKNADNLINVMKEQRGNVFDVMHYFQCMTLDFAVEFLTGERLGCILGNNLPLNNDYNNPTPGDLQNALGFASEFVIKRAIAVGFYWLFTSERFNNSVTIAQRFFDVFVKKARKVTSIRSEPQDEMNKERFIFINELSKQVQDDADLRNQCMNVLLAGRDTTASLLSLCFHYLSRNPDIYKRLREEINETYGDSKEGLTSDNLRACKYLKAVVNETLRIASTVPFNLRSPEKDVILPTGGGSDGTEPMLVEKGTHVLILTYALHRDEGYWGQDAKMFNPERWMESSQPAADPWCFLPFSGGPRICIGQQLALNEVYYTIARVCQSFSTVGTPQDEKSKELQFNAGVALFPYGGVPVYANE</sequence>
<evidence type="ECO:0000256" key="4">
    <source>
        <dbReference type="ARBA" id="ARBA00022617"/>
    </source>
</evidence>
<gene>
    <name evidence="13" type="ORF">TRICI_004185</name>
</gene>
<dbReference type="OrthoDB" id="1470350at2759"/>
<dbReference type="InterPro" id="IPR002401">
    <property type="entry name" value="Cyt_P450_E_grp-I"/>
</dbReference>
<evidence type="ECO:0000256" key="9">
    <source>
        <dbReference type="ARBA" id="ARBA00023136"/>
    </source>
</evidence>
<evidence type="ECO:0000256" key="8">
    <source>
        <dbReference type="ARBA" id="ARBA00023033"/>
    </source>
</evidence>
<keyword evidence="14" id="KW-1185">Reference proteome</keyword>
<keyword evidence="4 10" id="KW-0349">Heme</keyword>